<protein>
    <recommendedName>
        <fullName evidence="6">Acetate kinase</fullName>
        <ecNumber evidence="6">2.7.2.1</ecNumber>
    </recommendedName>
    <alternativeName>
        <fullName evidence="6">Acetokinase</fullName>
    </alternativeName>
</protein>
<feature type="active site" description="Proton donor/acceptor" evidence="6">
    <location>
        <position position="142"/>
    </location>
</feature>
<comment type="similarity">
    <text evidence="1 6 7">Belongs to the acetokinase family.</text>
</comment>
<dbReference type="PRINTS" id="PR00471">
    <property type="entry name" value="ACETATEKNASE"/>
</dbReference>
<dbReference type="PROSITE" id="PS01076">
    <property type="entry name" value="ACETATE_KINASE_2"/>
    <property type="match status" value="1"/>
</dbReference>
<keyword evidence="6" id="KW-0963">Cytoplasm</keyword>
<sequence length="373" mass="41210">MTSCKILVINSGSSSIKYRLFRASKNGGGGARFALVTKGLIEKIGHKDSNVHDHKEGIQLLLNTLTQGQGAKIKDLSEICAIGHRIVHGGVTFKKPTLITSEVMAKIRECFELAPLHNPANYAGVEACQAILPNVKQVAVFDTAFHQSLPEHAYIYGLPYEYYEKYNLRKFGFHGTSHQYVAHEAARILERPLRKLKLITCHLGNGCSIAAVKHGQSIDTSMGFTPLEGLVMGTRCGDIDPASVIFLAEKEKISLEEIDRVLNYKSGLKGVSGLSNDMREIWEAAKEGHHRAKLAFDIFTYRIKKYIGSYIAAMGGVDAIVFTAGIGENEAHVRNRITKGLFDFLDDKKVRVLVVPTNEELMIAKQTFHVVSL</sequence>
<comment type="pathway">
    <text evidence="6">Metabolic intermediate biosynthesis; acetyl-CoA biosynthesis; acetyl-CoA from acetate: step 1/2.</text>
</comment>
<keyword evidence="6" id="KW-0460">Magnesium</keyword>
<keyword evidence="6" id="KW-0479">Metal-binding</keyword>
<feature type="binding site" evidence="6">
    <location>
        <begin position="202"/>
        <end position="206"/>
    </location>
    <ligand>
        <name>ATP</name>
        <dbReference type="ChEBI" id="CHEBI:30616"/>
    </ligand>
</feature>
<feature type="site" description="Transition state stabilizer" evidence="6">
    <location>
        <position position="235"/>
    </location>
</feature>
<evidence type="ECO:0000313" key="8">
    <source>
        <dbReference type="EMBL" id="QAT16608.1"/>
    </source>
</evidence>
<dbReference type="EC" id="2.7.2.1" evidence="6"/>
<feature type="binding site" evidence="6">
    <location>
        <position position="359"/>
    </location>
    <ligand>
        <name>Mg(2+)</name>
        <dbReference type="ChEBI" id="CHEBI:18420"/>
    </ligand>
</feature>
<dbReference type="CDD" id="cd24010">
    <property type="entry name" value="ASKHA_NBD_AcK_PK"/>
    <property type="match status" value="1"/>
</dbReference>
<dbReference type="NCBIfam" id="TIGR00016">
    <property type="entry name" value="ackA"/>
    <property type="match status" value="1"/>
</dbReference>
<keyword evidence="5 6" id="KW-0067">ATP-binding</keyword>
<dbReference type="EMBL" id="CP019384">
    <property type="protein sequence ID" value="QAT16608.1"/>
    <property type="molecule type" value="Genomic_DNA"/>
</dbReference>
<evidence type="ECO:0000256" key="3">
    <source>
        <dbReference type="ARBA" id="ARBA00022741"/>
    </source>
</evidence>
<dbReference type="GO" id="GO:0005737">
    <property type="term" value="C:cytoplasm"/>
    <property type="evidence" value="ECO:0007669"/>
    <property type="project" value="UniProtKB-SubCell"/>
</dbReference>
<feature type="binding site" evidence="6">
    <location>
        <position position="85"/>
    </location>
    <ligand>
        <name>substrate</name>
    </ligand>
</feature>
<dbReference type="Gene3D" id="3.30.420.40">
    <property type="match status" value="2"/>
</dbReference>
<dbReference type="PROSITE" id="PS01075">
    <property type="entry name" value="ACETATE_KINASE_1"/>
    <property type="match status" value="1"/>
</dbReference>
<feature type="binding site" evidence="6">
    <location>
        <position position="10"/>
    </location>
    <ligand>
        <name>Mg(2+)</name>
        <dbReference type="ChEBI" id="CHEBI:18420"/>
    </ligand>
</feature>
<proteinExistence type="inferred from homology"/>
<accession>A0A410P3F3</accession>
<dbReference type="KEGG" id="vai:BU251_02105"/>
<organism evidence="8 9">
    <name type="scientific">Velamenicoccus archaeovorus</name>
    <dbReference type="NCBI Taxonomy" id="1930593"/>
    <lineage>
        <taxon>Bacteria</taxon>
        <taxon>Pseudomonadati</taxon>
        <taxon>Candidatus Omnitrophota</taxon>
        <taxon>Candidatus Velamenicoccus</taxon>
    </lineage>
</organism>
<dbReference type="PANTHER" id="PTHR21060">
    <property type="entry name" value="ACETATE KINASE"/>
    <property type="match status" value="1"/>
</dbReference>
<feature type="binding site" evidence="6">
    <location>
        <position position="17"/>
    </location>
    <ligand>
        <name>ATP</name>
        <dbReference type="ChEBI" id="CHEBI:30616"/>
    </ligand>
</feature>
<dbReference type="InterPro" id="IPR000890">
    <property type="entry name" value="Aliphatic_acid_kin_short-chain"/>
</dbReference>
<gene>
    <name evidence="6" type="primary">ackA</name>
    <name evidence="8" type="ORF">BU251_02105</name>
</gene>
<dbReference type="Proteomes" id="UP000287243">
    <property type="component" value="Chromosome"/>
</dbReference>
<keyword evidence="3 6" id="KW-0547">Nucleotide-binding</keyword>
<dbReference type="HAMAP" id="MF_00020">
    <property type="entry name" value="Acetate_kinase"/>
    <property type="match status" value="1"/>
</dbReference>
<dbReference type="GO" id="GO:0008776">
    <property type="term" value="F:acetate kinase activity"/>
    <property type="evidence" value="ECO:0007669"/>
    <property type="project" value="UniProtKB-UniRule"/>
</dbReference>
<keyword evidence="9" id="KW-1185">Reference proteome</keyword>
<dbReference type="AlphaFoldDB" id="A0A410P3F3"/>
<dbReference type="InterPro" id="IPR023865">
    <property type="entry name" value="Aliphatic_acid_kinase_CS"/>
</dbReference>
<evidence type="ECO:0000256" key="1">
    <source>
        <dbReference type="ARBA" id="ARBA00008748"/>
    </source>
</evidence>
<dbReference type="GO" id="GO:0005524">
    <property type="term" value="F:ATP binding"/>
    <property type="evidence" value="ECO:0007669"/>
    <property type="project" value="UniProtKB-KW"/>
</dbReference>
<evidence type="ECO:0000256" key="5">
    <source>
        <dbReference type="ARBA" id="ARBA00022840"/>
    </source>
</evidence>
<dbReference type="InterPro" id="IPR004372">
    <property type="entry name" value="Ac/propionate_kinase"/>
</dbReference>
<evidence type="ECO:0000256" key="2">
    <source>
        <dbReference type="ARBA" id="ARBA00022679"/>
    </source>
</evidence>
<feature type="binding site" evidence="6">
    <location>
        <begin position="325"/>
        <end position="329"/>
    </location>
    <ligand>
        <name>ATP</name>
        <dbReference type="ChEBI" id="CHEBI:30616"/>
    </ligand>
</feature>
<dbReference type="GO" id="GO:0006085">
    <property type="term" value="P:acetyl-CoA biosynthetic process"/>
    <property type="evidence" value="ECO:0007669"/>
    <property type="project" value="UniProtKB-UniRule"/>
</dbReference>
<name>A0A410P3F3_VELA1</name>
<dbReference type="GO" id="GO:0000287">
    <property type="term" value="F:magnesium ion binding"/>
    <property type="evidence" value="ECO:0007669"/>
    <property type="project" value="UniProtKB-UniRule"/>
</dbReference>
<comment type="cofactor">
    <cofactor evidence="6">
        <name>Mg(2+)</name>
        <dbReference type="ChEBI" id="CHEBI:18420"/>
    </cofactor>
    <cofactor evidence="6">
        <name>Mn(2+)</name>
        <dbReference type="ChEBI" id="CHEBI:29035"/>
    </cofactor>
    <text evidence="6">Mg(2+). Can also accept Mn(2+).</text>
</comment>
<evidence type="ECO:0000313" key="9">
    <source>
        <dbReference type="Proteomes" id="UP000287243"/>
    </source>
</evidence>
<dbReference type="OrthoDB" id="9802453at2"/>
<comment type="subunit">
    <text evidence="6">Homodimer.</text>
</comment>
<feature type="site" description="Transition state stabilizer" evidence="6">
    <location>
        <position position="174"/>
    </location>
</feature>
<dbReference type="InterPro" id="IPR043129">
    <property type="entry name" value="ATPase_NBD"/>
</dbReference>
<feature type="binding site" evidence="6">
    <location>
        <begin position="277"/>
        <end position="279"/>
    </location>
    <ligand>
        <name>ATP</name>
        <dbReference type="ChEBI" id="CHEBI:30616"/>
    </ligand>
</feature>
<evidence type="ECO:0000256" key="4">
    <source>
        <dbReference type="ARBA" id="ARBA00022777"/>
    </source>
</evidence>
<keyword evidence="4 6" id="KW-0418">Kinase</keyword>
<evidence type="ECO:0000256" key="7">
    <source>
        <dbReference type="RuleBase" id="RU003835"/>
    </source>
</evidence>
<dbReference type="PIRSF" id="PIRSF000722">
    <property type="entry name" value="Acetate_prop_kin"/>
    <property type="match status" value="1"/>
</dbReference>
<dbReference type="SUPFAM" id="SSF53067">
    <property type="entry name" value="Actin-like ATPase domain"/>
    <property type="match status" value="2"/>
</dbReference>
<dbReference type="PANTHER" id="PTHR21060:SF15">
    <property type="entry name" value="ACETATE KINASE-RELATED"/>
    <property type="match status" value="1"/>
</dbReference>
<dbReference type="RefSeq" id="WP_128699244.1">
    <property type="nucleotide sequence ID" value="NZ_CP019384.1"/>
</dbReference>
<comment type="function">
    <text evidence="6">Catalyzes the formation of acetyl phosphate from acetate and ATP. Can also catalyze the reverse reaction.</text>
</comment>
<comment type="subcellular location">
    <subcellularLocation>
        <location evidence="6">Cytoplasm</location>
    </subcellularLocation>
</comment>
<comment type="catalytic activity">
    <reaction evidence="6">
        <text>acetate + ATP = acetyl phosphate + ADP</text>
        <dbReference type="Rhea" id="RHEA:11352"/>
        <dbReference type="ChEBI" id="CHEBI:22191"/>
        <dbReference type="ChEBI" id="CHEBI:30089"/>
        <dbReference type="ChEBI" id="CHEBI:30616"/>
        <dbReference type="ChEBI" id="CHEBI:456216"/>
        <dbReference type="EC" id="2.7.2.1"/>
    </reaction>
</comment>
<keyword evidence="2 6" id="KW-0808">Transferase</keyword>
<evidence type="ECO:0000256" key="6">
    <source>
        <dbReference type="HAMAP-Rule" id="MF_00020"/>
    </source>
</evidence>
<dbReference type="GO" id="GO:0006083">
    <property type="term" value="P:acetate metabolic process"/>
    <property type="evidence" value="ECO:0007669"/>
    <property type="project" value="TreeGrafter"/>
</dbReference>
<dbReference type="Pfam" id="PF00871">
    <property type="entry name" value="Acetate_kinase"/>
    <property type="match status" value="1"/>
</dbReference>
<dbReference type="UniPathway" id="UPA00340">
    <property type="reaction ID" value="UER00458"/>
</dbReference>
<reference evidence="8 9" key="1">
    <citation type="submission" date="2017-01" db="EMBL/GenBank/DDBJ databases">
        <title>First insights into the biology of 'candidatus Vampirococcus archaeovorus'.</title>
        <authorList>
            <person name="Kizina J."/>
            <person name="Jordan S."/>
            <person name="Stueber K."/>
            <person name="Reinhardt R."/>
            <person name="Harder J."/>
        </authorList>
    </citation>
    <scope>NUCLEOTIDE SEQUENCE [LARGE SCALE GENOMIC DNA]</scope>
    <source>
        <strain evidence="8 9">LiM</strain>
    </source>
</reference>